<name>A0A2K8KQ54_9GAMM</name>
<organism evidence="6 7">
    <name type="scientific">Reinekea forsetii</name>
    <dbReference type="NCBI Taxonomy" id="1336806"/>
    <lineage>
        <taxon>Bacteria</taxon>
        <taxon>Pseudomonadati</taxon>
        <taxon>Pseudomonadota</taxon>
        <taxon>Gammaproteobacteria</taxon>
        <taxon>Oceanospirillales</taxon>
        <taxon>Saccharospirillaceae</taxon>
        <taxon>Reinekea</taxon>
    </lineage>
</organism>
<evidence type="ECO:0000256" key="1">
    <source>
        <dbReference type="ARBA" id="ARBA00005054"/>
    </source>
</evidence>
<feature type="binding site" evidence="4">
    <location>
        <begin position="92"/>
        <end position="95"/>
    </location>
    <ligand>
        <name>(6R)-10-formyltetrahydrofolate</name>
        <dbReference type="ChEBI" id="CHEBI:195366"/>
    </ligand>
</feature>
<evidence type="ECO:0000256" key="4">
    <source>
        <dbReference type="HAMAP-Rule" id="MF_01930"/>
    </source>
</evidence>
<comment type="function">
    <text evidence="4">Catalyzes the transfer of a formyl group from 10-formyltetrahydrofolate to 5-phospho-ribosyl-glycinamide (GAR), producing 5-phospho-ribosyl-N-formylglycinamide (FGAR) and tetrahydrofolate.</text>
</comment>
<dbReference type="AlphaFoldDB" id="A0A2K8KQ54"/>
<protein>
    <recommendedName>
        <fullName evidence="4">Phosphoribosylglycinamide formyltransferase</fullName>
        <ecNumber evidence="4">2.1.2.2</ecNumber>
    </recommendedName>
    <alternativeName>
        <fullName evidence="4">5'-phosphoribosylglycinamide transformylase</fullName>
    </alternativeName>
    <alternativeName>
        <fullName evidence="4">GAR transformylase</fullName>
        <shortName evidence="4">GART</shortName>
    </alternativeName>
</protein>
<dbReference type="InterPro" id="IPR002376">
    <property type="entry name" value="Formyl_transf_N"/>
</dbReference>
<dbReference type="RefSeq" id="WP_100257197.1">
    <property type="nucleotide sequence ID" value="NZ_CP011797.1"/>
</dbReference>
<feature type="site" description="Raises pKa of active site His" evidence="4">
    <location>
        <position position="147"/>
    </location>
</feature>
<dbReference type="Pfam" id="PF00551">
    <property type="entry name" value="Formyl_trans_N"/>
    <property type="match status" value="1"/>
</dbReference>
<keyword evidence="7" id="KW-1185">Reference proteome</keyword>
<feature type="binding site" evidence="4">
    <location>
        <position position="109"/>
    </location>
    <ligand>
        <name>(6R)-10-formyltetrahydrofolate</name>
        <dbReference type="ChEBI" id="CHEBI:195366"/>
    </ligand>
</feature>
<dbReference type="Proteomes" id="UP000229757">
    <property type="component" value="Chromosome"/>
</dbReference>
<dbReference type="GO" id="GO:0004644">
    <property type="term" value="F:phosphoribosylglycinamide formyltransferase activity"/>
    <property type="evidence" value="ECO:0007669"/>
    <property type="project" value="UniProtKB-UniRule"/>
</dbReference>
<dbReference type="SUPFAM" id="SSF53328">
    <property type="entry name" value="Formyltransferase"/>
    <property type="match status" value="1"/>
</dbReference>
<proteinExistence type="inferred from homology"/>
<feature type="binding site" evidence="4">
    <location>
        <begin position="14"/>
        <end position="16"/>
    </location>
    <ligand>
        <name>N(1)-(5-phospho-beta-D-ribosyl)glycinamide</name>
        <dbReference type="ChEBI" id="CHEBI:143788"/>
    </ligand>
</feature>
<keyword evidence="2 4" id="KW-0808">Transferase</keyword>
<dbReference type="KEGG" id="rfo:REIFOR_01752"/>
<dbReference type="GO" id="GO:0006189">
    <property type="term" value="P:'de novo' IMP biosynthetic process"/>
    <property type="evidence" value="ECO:0007669"/>
    <property type="project" value="UniProtKB-UniRule"/>
</dbReference>
<dbReference type="HAMAP" id="MF_01930">
    <property type="entry name" value="PurN"/>
    <property type="match status" value="1"/>
</dbReference>
<dbReference type="CDD" id="cd08645">
    <property type="entry name" value="FMT_core_GART"/>
    <property type="match status" value="1"/>
</dbReference>
<dbReference type="EMBL" id="CP011797">
    <property type="protein sequence ID" value="ATX76890.1"/>
    <property type="molecule type" value="Genomic_DNA"/>
</dbReference>
<feature type="domain" description="Formyl transferase N-terminal" evidence="5">
    <location>
        <begin position="4"/>
        <end position="184"/>
    </location>
</feature>
<dbReference type="NCBIfam" id="TIGR00639">
    <property type="entry name" value="PurN"/>
    <property type="match status" value="1"/>
</dbReference>
<feature type="active site" description="Proton donor" evidence="4">
    <location>
        <position position="111"/>
    </location>
</feature>
<dbReference type="EC" id="2.1.2.2" evidence="4"/>
<keyword evidence="3 4" id="KW-0658">Purine biosynthesis</keyword>
<dbReference type="OrthoDB" id="9806170at2"/>
<dbReference type="UniPathway" id="UPA00074">
    <property type="reaction ID" value="UER00126"/>
</dbReference>
<feature type="binding site" evidence="4">
    <location>
        <position position="67"/>
    </location>
    <ligand>
        <name>(6R)-10-formyltetrahydrofolate</name>
        <dbReference type="ChEBI" id="CHEBI:195366"/>
    </ligand>
</feature>
<accession>A0A2K8KQ54</accession>
<dbReference type="PANTHER" id="PTHR43369:SF2">
    <property type="entry name" value="PHOSPHORIBOSYLGLYCINAMIDE FORMYLTRANSFERASE"/>
    <property type="match status" value="1"/>
</dbReference>
<dbReference type="InterPro" id="IPR004607">
    <property type="entry name" value="GART"/>
</dbReference>
<dbReference type="PANTHER" id="PTHR43369">
    <property type="entry name" value="PHOSPHORIBOSYLGLYCINAMIDE FORMYLTRANSFERASE"/>
    <property type="match status" value="1"/>
</dbReference>
<dbReference type="InterPro" id="IPR036477">
    <property type="entry name" value="Formyl_transf_N_sf"/>
</dbReference>
<evidence type="ECO:0000256" key="3">
    <source>
        <dbReference type="ARBA" id="ARBA00022755"/>
    </source>
</evidence>
<comment type="pathway">
    <text evidence="1 4">Purine metabolism; IMP biosynthesis via de novo pathway; N(2)-formyl-N(1)-(5-phospho-D-ribosyl)glycinamide from N(1)-(5-phospho-D-ribosyl)glycinamide (10-formyl THF route): step 1/1.</text>
</comment>
<gene>
    <name evidence="4" type="primary">purN</name>
    <name evidence="6" type="ORF">REIFOR_01752</name>
</gene>
<dbReference type="GO" id="GO:0005829">
    <property type="term" value="C:cytosol"/>
    <property type="evidence" value="ECO:0007669"/>
    <property type="project" value="TreeGrafter"/>
</dbReference>
<evidence type="ECO:0000313" key="7">
    <source>
        <dbReference type="Proteomes" id="UP000229757"/>
    </source>
</evidence>
<comment type="similarity">
    <text evidence="4">Belongs to the GART family.</text>
</comment>
<evidence type="ECO:0000259" key="5">
    <source>
        <dbReference type="Pfam" id="PF00551"/>
    </source>
</evidence>
<sequence>MIRKRIVVLISGGGSNLQAILDACADQSVAGQVVAVVSNRPGVMGLQRAVTHGADAITLDHTQFASRTLFDQALQQRIDSYQPDLVVLAGFMRILTADLVSHYLGRMVNIHPSLLPKYPGLHTHERALAAGDRQAGATVHLVTPELDGGPLLAQAHVAIDDQDTALSLADKVLVAEHQLYPLVLSWLCRDQLIFVDGIPHFDGETLLFPKQIDNTAD</sequence>
<reference evidence="6 7" key="1">
    <citation type="journal article" date="2017" name="Environ. Microbiol.">
        <title>Genomic and physiological analyses of 'Reinekea forsetii' reveal a versatile opportunistic lifestyle during spring algae blooms.</title>
        <authorList>
            <person name="Avci B."/>
            <person name="Hahnke R.L."/>
            <person name="Chafee M."/>
            <person name="Fischer T."/>
            <person name="Gruber-Vodicka H."/>
            <person name="Tegetmeyer H.E."/>
            <person name="Harder J."/>
            <person name="Fuchs B.M."/>
            <person name="Amann R.I."/>
            <person name="Teeling H."/>
        </authorList>
    </citation>
    <scope>NUCLEOTIDE SEQUENCE [LARGE SCALE GENOMIC DNA]</scope>
    <source>
        <strain evidence="6 7">Hel1_31_D35</strain>
    </source>
</reference>
<evidence type="ECO:0000256" key="2">
    <source>
        <dbReference type="ARBA" id="ARBA00022679"/>
    </source>
</evidence>
<comment type="catalytic activity">
    <reaction evidence="4">
        <text>N(1)-(5-phospho-beta-D-ribosyl)glycinamide + (6R)-10-formyltetrahydrofolate = N(2)-formyl-N(1)-(5-phospho-beta-D-ribosyl)glycinamide + (6S)-5,6,7,8-tetrahydrofolate + H(+)</text>
        <dbReference type="Rhea" id="RHEA:15053"/>
        <dbReference type="ChEBI" id="CHEBI:15378"/>
        <dbReference type="ChEBI" id="CHEBI:57453"/>
        <dbReference type="ChEBI" id="CHEBI:143788"/>
        <dbReference type="ChEBI" id="CHEBI:147286"/>
        <dbReference type="ChEBI" id="CHEBI:195366"/>
        <dbReference type="EC" id="2.1.2.2"/>
    </reaction>
</comment>
<evidence type="ECO:0000313" key="6">
    <source>
        <dbReference type="EMBL" id="ATX76890.1"/>
    </source>
</evidence>
<dbReference type="Gene3D" id="3.40.50.170">
    <property type="entry name" value="Formyl transferase, N-terminal domain"/>
    <property type="match status" value="1"/>
</dbReference>